<organism evidence="3 5">
    <name type="scientific">Selenomonas ruminantium</name>
    <dbReference type="NCBI Taxonomy" id="971"/>
    <lineage>
        <taxon>Bacteria</taxon>
        <taxon>Bacillati</taxon>
        <taxon>Bacillota</taxon>
        <taxon>Negativicutes</taxon>
        <taxon>Selenomonadales</taxon>
        <taxon>Selenomonadaceae</taxon>
        <taxon>Selenomonas</taxon>
    </lineage>
</organism>
<evidence type="ECO:0000313" key="5">
    <source>
        <dbReference type="Proteomes" id="UP000183843"/>
    </source>
</evidence>
<reference evidence="4 5" key="1">
    <citation type="submission" date="2016-10" db="EMBL/GenBank/DDBJ databases">
        <authorList>
            <person name="de Groot N.N."/>
        </authorList>
    </citation>
    <scope>NUCLEOTIDE SEQUENCE [LARGE SCALE GENOMIC DNA]</scope>
    <source>
        <strain evidence="2 4">DSM 2872</strain>
        <strain evidence="3 5">L14</strain>
    </source>
</reference>
<name>A0A1I0XLX3_SELRU</name>
<dbReference type="OrthoDB" id="1666607at2"/>
<dbReference type="EMBL" id="SVCA01000009">
    <property type="protein sequence ID" value="MBE6085844.1"/>
    <property type="molecule type" value="Genomic_DNA"/>
</dbReference>
<proteinExistence type="predicted"/>
<reference evidence="1" key="2">
    <citation type="submission" date="2019-04" db="EMBL/GenBank/DDBJ databases">
        <title>Evolution of Biomass-Degrading Anaerobic Consortia Revealed by Metagenomics.</title>
        <authorList>
            <person name="Peng X."/>
        </authorList>
    </citation>
    <scope>NUCLEOTIDE SEQUENCE</scope>
    <source>
        <strain evidence="1">SIG242</strain>
    </source>
</reference>
<evidence type="ECO:0000313" key="2">
    <source>
        <dbReference type="EMBL" id="SDZ90017.1"/>
    </source>
</evidence>
<dbReference type="EMBL" id="FOJX01000006">
    <property type="protein sequence ID" value="SFB01300.1"/>
    <property type="molecule type" value="Genomic_DNA"/>
</dbReference>
<dbReference type="EMBL" id="FNQG01000004">
    <property type="protein sequence ID" value="SDZ90017.1"/>
    <property type="molecule type" value="Genomic_DNA"/>
</dbReference>
<dbReference type="AlphaFoldDB" id="A0A1I0XLX3"/>
<protein>
    <submittedName>
        <fullName evidence="1">Ferredoxin</fullName>
    </submittedName>
</protein>
<dbReference type="Proteomes" id="UP000183469">
    <property type="component" value="Unassembled WGS sequence"/>
</dbReference>
<evidence type="ECO:0000313" key="3">
    <source>
        <dbReference type="EMBL" id="SFB01300.1"/>
    </source>
</evidence>
<gene>
    <name evidence="1" type="ORF">E7203_10410</name>
    <name evidence="3" type="ORF">SAMN05216587_10665</name>
    <name evidence="2" type="ORF">SAMN05660648_01146</name>
</gene>
<evidence type="ECO:0000313" key="1">
    <source>
        <dbReference type="EMBL" id="MBE6085844.1"/>
    </source>
</evidence>
<accession>A0A1I0XLX3</accession>
<sequence>MIVDNVRVIIENGTFSAEDAQYYINRIKKTSKFSLKKVIFNRSDAYLDIRYSFESIPFDRIRRIPLKKESFENRAVNN</sequence>
<dbReference type="Proteomes" id="UP000183843">
    <property type="component" value="Unassembled WGS sequence"/>
</dbReference>
<dbReference type="Proteomes" id="UP000772151">
    <property type="component" value="Unassembled WGS sequence"/>
</dbReference>
<evidence type="ECO:0000313" key="4">
    <source>
        <dbReference type="Proteomes" id="UP000183469"/>
    </source>
</evidence>